<evidence type="ECO:0000256" key="6">
    <source>
        <dbReference type="SAM" id="MobiDB-lite"/>
    </source>
</evidence>
<dbReference type="Proteomes" id="UP001320972">
    <property type="component" value="Unassembled WGS sequence"/>
</dbReference>
<dbReference type="RefSeq" id="WP_338009188.1">
    <property type="nucleotide sequence ID" value="NZ_JAOPKB010000019.1"/>
</dbReference>
<dbReference type="EMBL" id="JAOPKB010000019">
    <property type="protein sequence ID" value="MCU4975470.1"/>
    <property type="molecule type" value="Genomic_DNA"/>
</dbReference>
<dbReference type="InterPro" id="IPR050347">
    <property type="entry name" value="Bact_Beta-galactosidase"/>
</dbReference>
<gene>
    <name evidence="10" type="ORF">OB955_22530</name>
</gene>
<evidence type="ECO:0000256" key="4">
    <source>
        <dbReference type="ARBA" id="ARBA00022801"/>
    </source>
</evidence>
<dbReference type="Pfam" id="PF02837">
    <property type="entry name" value="Glyco_hydro_2_N"/>
    <property type="match status" value="1"/>
</dbReference>
<dbReference type="Pfam" id="PF02836">
    <property type="entry name" value="Glyco_hydro_2_C"/>
    <property type="match status" value="1"/>
</dbReference>
<evidence type="ECO:0000256" key="5">
    <source>
        <dbReference type="ARBA" id="ARBA00023295"/>
    </source>
</evidence>
<comment type="catalytic activity">
    <reaction evidence="1">
        <text>Hydrolysis of terminal non-reducing beta-D-galactose residues in beta-D-galactosides.</text>
        <dbReference type="EC" id="3.2.1.23"/>
    </reaction>
</comment>
<keyword evidence="5" id="KW-0326">Glycosidase</keyword>
<evidence type="ECO:0000313" key="10">
    <source>
        <dbReference type="EMBL" id="MCU4975470.1"/>
    </source>
</evidence>
<dbReference type="Pfam" id="PF00703">
    <property type="entry name" value="Glyco_hydro_2"/>
    <property type="match status" value="1"/>
</dbReference>
<dbReference type="InterPro" id="IPR008979">
    <property type="entry name" value="Galactose-bd-like_sf"/>
</dbReference>
<evidence type="ECO:0000313" key="11">
    <source>
        <dbReference type="Proteomes" id="UP001320972"/>
    </source>
</evidence>
<feature type="domain" description="Glycosyl hydrolases family 2 sugar binding" evidence="9">
    <location>
        <begin position="81"/>
        <end position="178"/>
    </location>
</feature>
<dbReference type="InterPro" id="IPR006103">
    <property type="entry name" value="Glyco_hydro_2_cat"/>
</dbReference>
<evidence type="ECO:0000259" key="8">
    <source>
        <dbReference type="Pfam" id="PF02836"/>
    </source>
</evidence>
<dbReference type="InterPro" id="IPR013783">
    <property type="entry name" value="Ig-like_fold"/>
</dbReference>
<dbReference type="Gene3D" id="2.60.120.260">
    <property type="entry name" value="Galactose-binding domain-like"/>
    <property type="match status" value="1"/>
</dbReference>
<feature type="region of interest" description="Disordered" evidence="6">
    <location>
        <begin position="1"/>
        <end position="69"/>
    </location>
</feature>
<dbReference type="InterPro" id="IPR017853">
    <property type="entry name" value="GH"/>
</dbReference>
<feature type="domain" description="Glycoside hydrolase family 2 immunoglobulin-like beta-sandwich" evidence="7">
    <location>
        <begin position="181"/>
        <end position="288"/>
    </location>
</feature>
<organism evidence="10 11">
    <name type="scientific">Natronoglomus mannanivorans</name>
    <dbReference type="NCBI Taxonomy" id="2979990"/>
    <lineage>
        <taxon>Archaea</taxon>
        <taxon>Methanobacteriati</taxon>
        <taxon>Methanobacteriota</taxon>
        <taxon>Stenosarchaea group</taxon>
        <taxon>Halobacteria</taxon>
        <taxon>Halobacteriales</taxon>
        <taxon>Natrialbaceae</taxon>
        <taxon>Natronoglomus</taxon>
    </lineage>
</organism>
<dbReference type="InterPro" id="IPR006101">
    <property type="entry name" value="Glyco_hydro_2"/>
</dbReference>
<keyword evidence="11" id="KW-1185">Reference proteome</keyword>
<evidence type="ECO:0000256" key="3">
    <source>
        <dbReference type="ARBA" id="ARBA00012756"/>
    </source>
</evidence>
<dbReference type="PANTHER" id="PTHR46323">
    <property type="entry name" value="BETA-GALACTOSIDASE"/>
    <property type="match status" value="1"/>
</dbReference>
<dbReference type="InterPro" id="IPR006104">
    <property type="entry name" value="Glyco_hydro_2_N"/>
</dbReference>
<comment type="caution">
    <text evidence="10">The sequence shown here is derived from an EMBL/GenBank/DDBJ whole genome shotgun (WGS) entry which is preliminary data.</text>
</comment>
<accession>A0ABT2QKK1</accession>
<evidence type="ECO:0000259" key="9">
    <source>
        <dbReference type="Pfam" id="PF02837"/>
    </source>
</evidence>
<name>A0ABT2QKK1_9EURY</name>
<evidence type="ECO:0000256" key="2">
    <source>
        <dbReference type="ARBA" id="ARBA00007401"/>
    </source>
</evidence>
<keyword evidence="4" id="KW-0378">Hydrolase</keyword>
<reference evidence="10 11" key="1">
    <citation type="submission" date="2022-09" db="EMBL/GenBank/DDBJ databases">
        <title>Enrichment on poylsaccharides allowed isolation of novel metabolic and taxonomic groups of Haloarchaea.</title>
        <authorList>
            <person name="Sorokin D.Y."/>
            <person name="Elcheninov A.G."/>
            <person name="Khizhniak T.V."/>
            <person name="Kolganova T.V."/>
            <person name="Kublanov I.V."/>
        </authorList>
    </citation>
    <scope>NUCLEOTIDE SEQUENCE [LARGE SCALE GENOMIC DNA]</scope>
    <source>
        <strain evidence="10 11">AArc-m2/3/4</strain>
    </source>
</reference>
<dbReference type="InterPro" id="IPR036156">
    <property type="entry name" value="Beta-gal/glucu_dom_sf"/>
</dbReference>
<protein>
    <recommendedName>
        <fullName evidence="3">beta-galactosidase</fullName>
        <ecNumber evidence="3">3.2.1.23</ecNumber>
    </recommendedName>
</protein>
<dbReference type="EC" id="3.2.1.23" evidence="3"/>
<dbReference type="Gene3D" id="3.20.20.80">
    <property type="entry name" value="Glycosidases"/>
    <property type="match status" value="1"/>
</dbReference>
<sequence length="947" mass="104507">MTDHTMDNGYTLDDDELPAGAPTLTPRPATDSRDADRCSLNGTWTFAAGSGAKPPTAPSDRRRHPVPGQWNYQGIDVGADERGWYHRTFAVPERWAERRLVIRFDGAYSDAVVWVNGERVGEHVGGYTPFEVDVTDAVDVGDDNVLEVGVMNASPADTMAQASLGGGITRDVTLLSVPTCYVSDLDIVTTIGDDRATVETGVSLTNGSDHSVDATVRATLTDPSGEEVRVLERDVEGIDAGTGRDLDLEFALEDFVTWNPEQPRLYDLRCELEAENECERIDHHIGIREIEVDGNQLLLNGRPITLRGVNWRESHPDHEQAVPAEIARRDVEQLREANVNYVRTGHHPPSEAFVEACDEAGILVEMEAAIAGVRFGKAYFADDPSYRKVLCRQLLELVERDKNRTSVGIWSLANESEWGPNFEAAARLASAADPTRPTTFNWGMYLDDDVGFCDVANHHYPALRDSKVDLEEFEESDRPVMFGEFCHTYCYNVKELGTDPGLRDDYVRVLERGWERVNELDAFAGAAIWAGLDHLSPEWRWGLLDKYRRCRPEYHHVKKIYSSVELTAIEWRDAGVDIELENRSTFVGLGERQLEWEAGGESGCLEIDAAPGETGRATVPVPAEASSFTLRVLHPHGFTIDEFERRRNDSESDRDLVDAAAATDPSLTRTETAIRLETDGCSLTVDRNVGTVEVGRLGGEPIISGIPAVVATVQESNVSTSPRYVGSAGGRLHPWRCEEVRVTDDGAGVEIRGGYYYDTIDVASGSFAFRVGEDGRLDVEYDFTLSEDRTVRETGIALPVAGDCDTLTWERDSRWSTYPSDHVGRSSGTAAAFPGERPTDEVMELDRSRPWSADATANGSNDFRSTKRHVREARLSAEDGRSVAVRADGDRHVRCSVGSDTIDLNVLDRSFVGVGLGLLDRHALLGEEPTLEAGTRLRGTVMIEISD</sequence>
<comment type="similarity">
    <text evidence="2">Belongs to the glycosyl hydrolase 2 family.</text>
</comment>
<proteinExistence type="inferred from homology"/>
<dbReference type="PANTHER" id="PTHR46323:SF2">
    <property type="entry name" value="BETA-GALACTOSIDASE"/>
    <property type="match status" value="1"/>
</dbReference>
<dbReference type="Gene3D" id="2.60.40.10">
    <property type="entry name" value="Immunoglobulins"/>
    <property type="match status" value="1"/>
</dbReference>
<dbReference type="SUPFAM" id="SSF49785">
    <property type="entry name" value="Galactose-binding domain-like"/>
    <property type="match status" value="1"/>
</dbReference>
<dbReference type="InterPro" id="IPR006102">
    <property type="entry name" value="Ig-like_GH2"/>
</dbReference>
<evidence type="ECO:0000256" key="1">
    <source>
        <dbReference type="ARBA" id="ARBA00001412"/>
    </source>
</evidence>
<feature type="domain" description="Glycoside hydrolase family 2 catalytic" evidence="8">
    <location>
        <begin position="290"/>
        <end position="489"/>
    </location>
</feature>
<dbReference type="PRINTS" id="PR00132">
    <property type="entry name" value="GLHYDRLASE2"/>
</dbReference>
<dbReference type="SUPFAM" id="SSF51445">
    <property type="entry name" value="(Trans)glycosidases"/>
    <property type="match status" value="1"/>
</dbReference>
<evidence type="ECO:0000259" key="7">
    <source>
        <dbReference type="Pfam" id="PF00703"/>
    </source>
</evidence>
<dbReference type="SUPFAM" id="SSF49303">
    <property type="entry name" value="beta-Galactosidase/glucuronidase domain"/>
    <property type="match status" value="1"/>
</dbReference>